<keyword evidence="2" id="KW-0812">Transmembrane</keyword>
<evidence type="ECO:0000313" key="3">
    <source>
        <dbReference type="EMBL" id="PWU23744.1"/>
    </source>
</evidence>
<name>A0A317JP92_9BACT</name>
<feature type="transmembrane region" description="Helical" evidence="2">
    <location>
        <begin position="352"/>
        <end position="371"/>
    </location>
</feature>
<comment type="caution">
    <text evidence="3">The sequence shown here is derived from an EMBL/GenBank/DDBJ whole genome shotgun (WGS) entry which is preliminary data.</text>
</comment>
<dbReference type="Proteomes" id="UP000246104">
    <property type="component" value="Unassembled WGS sequence"/>
</dbReference>
<evidence type="ECO:0000256" key="1">
    <source>
        <dbReference type="SAM" id="MobiDB-lite"/>
    </source>
</evidence>
<protein>
    <submittedName>
        <fullName evidence="3">Uncharacterized protein</fullName>
    </submittedName>
</protein>
<keyword evidence="2" id="KW-0472">Membrane</keyword>
<feature type="transmembrane region" description="Helical" evidence="2">
    <location>
        <begin position="189"/>
        <end position="207"/>
    </location>
</feature>
<dbReference type="EMBL" id="PSRQ01000023">
    <property type="protein sequence ID" value="PWU23744.1"/>
    <property type="molecule type" value="Genomic_DNA"/>
</dbReference>
<feature type="transmembrane region" description="Helical" evidence="2">
    <location>
        <begin position="323"/>
        <end position="345"/>
    </location>
</feature>
<feature type="region of interest" description="Disordered" evidence="1">
    <location>
        <begin position="572"/>
        <end position="605"/>
    </location>
</feature>
<dbReference type="AlphaFoldDB" id="A0A317JP92"/>
<feature type="transmembrane region" description="Helical" evidence="2">
    <location>
        <begin position="227"/>
        <end position="255"/>
    </location>
</feature>
<keyword evidence="2" id="KW-1133">Transmembrane helix</keyword>
<evidence type="ECO:0000313" key="4">
    <source>
        <dbReference type="Proteomes" id="UP000246104"/>
    </source>
</evidence>
<gene>
    <name evidence="3" type="ORF">C5B42_01805</name>
</gene>
<feature type="transmembrane region" description="Helical" evidence="2">
    <location>
        <begin position="391"/>
        <end position="411"/>
    </location>
</feature>
<reference evidence="3 4" key="1">
    <citation type="submission" date="2018-02" db="EMBL/GenBank/DDBJ databases">
        <title>Genomic Reconstructions from Amazon Rainforest and Pasture Soil Reveal Novel Insights into the Physiology of Candidate Phyla in Tropical Sites.</title>
        <authorList>
            <person name="Kroeger M.E."/>
            <person name="Delmont T."/>
            <person name="Eren A.M."/>
            <person name="Guo J."/>
            <person name="Meyer K.M."/>
            <person name="Khan K."/>
            <person name="Rodrigues J.L.M."/>
            <person name="Bohannan B.J.M."/>
            <person name="Tringe S."/>
            <person name="Borges C.D."/>
            <person name="Tiedje J."/>
            <person name="Tsai S.M."/>
            <person name="Nusslein K."/>
        </authorList>
    </citation>
    <scope>NUCLEOTIDE SEQUENCE [LARGE SCALE GENOMIC DNA]</scope>
    <source>
        <strain evidence="3">Amazon FNV 2010 28 9</strain>
    </source>
</reference>
<proteinExistence type="predicted"/>
<sequence>MRRILKKLPSIVLAVFVFMAFVFAGIARVQAAAGPNLPSPAQGGPSSDAVSSYLDSIGAGLTTGAPNLTTTVADCGFTDTTTQKVSGDGALCSILKGLIVLMAGTTPSGSSQANSGSGHQTALYYPGAIGTTLNMTGIALANPPVSSREYVADVMQNMQHPFVQSAYAQGIGFSSLSPVLGLWKVFRDVAYFFFVVIFVVVGFLIMIRSKIGSQAAVTAQQMLPKLVVSLILVTFSYAIAGLMIDIMYLIIYLMIGIFSSASGGKLTTLRLQDIAFVQNIFSNGFGIIGNLVGGISQNIGDIVASLTNAGLGGTGIADFAGKLVGGVTNVIMVLVLTIVILVSLFRTFFALVNAYIAVFFSVIFAPIQLLFGALPGQNTFGKWIKGLFENLLVFPALILLIFIAYFFTLGINTTSSDTGFSAPQLGSNQGTNGVGAYQGLLALGAILAMPEVLKVTKGLMKGELGVGVEDLRKNFEKGIKPATLVGGTLGGAGVGFAGGALLGLNSAIKEPGTLKERAGRLVRNTAVGTAAGAVGGGFVSSGEAWKLAKTVGRQTTGAVINVVAGEEIQNALDRFDPSKRPRPTPPSASNPTAGRKVHNPTPPIE</sequence>
<accession>A0A317JP92</accession>
<organism evidence="3 4">
    <name type="scientific">Candidatus Cerribacteria bacterium 'Amazon FNV 2010 28 9'</name>
    <dbReference type="NCBI Taxonomy" id="2081795"/>
    <lineage>
        <taxon>Bacteria</taxon>
        <taxon>Candidatus Cerribacteria</taxon>
    </lineage>
</organism>
<evidence type="ECO:0000256" key="2">
    <source>
        <dbReference type="SAM" id="Phobius"/>
    </source>
</evidence>